<keyword evidence="2" id="KW-1185">Reference proteome</keyword>
<protein>
    <submittedName>
        <fullName evidence="1">Uncharacterized protein</fullName>
    </submittedName>
</protein>
<organism evidence="1 2">
    <name type="scientific">Nemania bipapillata</name>
    <dbReference type="NCBI Taxonomy" id="110536"/>
    <lineage>
        <taxon>Eukaryota</taxon>
        <taxon>Fungi</taxon>
        <taxon>Dikarya</taxon>
        <taxon>Ascomycota</taxon>
        <taxon>Pezizomycotina</taxon>
        <taxon>Sordariomycetes</taxon>
        <taxon>Xylariomycetidae</taxon>
        <taxon>Xylariales</taxon>
        <taxon>Xylariaceae</taxon>
        <taxon>Nemania</taxon>
    </lineage>
</organism>
<evidence type="ECO:0000313" key="1">
    <source>
        <dbReference type="EMBL" id="KAJ8120268.1"/>
    </source>
</evidence>
<dbReference type="Proteomes" id="UP001153334">
    <property type="component" value="Unassembled WGS sequence"/>
</dbReference>
<reference evidence="1" key="1">
    <citation type="submission" date="2022-11" db="EMBL/GenBank/DDBJ databases">
        <title>Genome Sequence of Nemania bipapillata.</title>
        <authorList>
            <person name="Buettner E."/>
        </authorList>
    </citation>
    <scope>NUCLEOTIDE SEQUENCE</scope>
    <source>
        <strain evidence="1">CP14</strain>
    </source>
</reference>
<sequence length="219" mass="23923">MDQHRSKRRKTKGNDPSVVKIGDKTISLSAFLAPPPAKIEEKAQSAPEENGPVIEGEKEEQARCTDEIDGHASRKRPQDGGKKPLRRSKQERDTPMLKARKALPIWAYRDEIKASLRGDKDILLVVGETGSGKSTQTPQFLCEEPWCHRKKVRIDTNMVGVGGMIAITQPRRVAATTLASRVAREMGTPLGSSGEGSVGYSACSYKSFCGIQTYGNTAL</sequence>
<proteinExistence type="predicted"/>
<evidence type="ECO:0000313" key="2">
    <source>
        <dbReference type="Proteomes" id="UP001153334"/>
    </source>
</evidence>
<gene>
    <name evidence="1" type="ORF">ONZ43_g2981</name>
</gene>
<accession>A0ACC2IZ84</accession>
<dbReference type="EMBL" id="JAPESX010000658">
    <property type="protein sequence ID" value="KAJ8120268.1"/>
    <property type="molecule type" value="Genomic_DNA"/>
</dbReference>
<comment type="caution">
    <text evidence="1">The sequence shown here is derived from an EMBL/GenBank/DDBJ whole genome shotgun (WGS) entry which is preliminary data.</text>
</comment>
<name>A0ACC2IZ84_9PEZI</name>